<keyword evidence="6 9" id="KW-0067">ATP-binding</keyword>
<evidence type="ECO:0000313" key="10">
    <source>
        <dbReference type="Proteomes" id="UP000294225"/>
    </source>
</evidence>
<dbReference type="Gene3D" id="3.40.50.300">
    <property type="entry name" value="P-loop containing nucleotide triphosphate hydrolases"/>
    <property type="match status" value="1"/>
</dbReference>
<keyword evidence="4" id="KW-1003">Cell membrane</keyword>
<evidence type="ECO:0000256" key="6">
    <source>
        <dbReference type="ARBA" id="ARBA00022840"/>
    </source>
</evidence>
<comment type="subcellular location">
    <subcellularLocation>
        <location evidence="1">Cell membrane</location>
        <topology evidence="1">Peripheral membrane protein</topology>
    </subcellularLocation>
</comment>
<reference evidence="9 10" key="1">
    <citation type="submission" date="2019-02" db="EMBL/GenBank/DDBJ databases">
        <title>Kribbella capetownensis sp. nov. and Kribbella speibonae sp. nov., isolated from soil.</title>
        <authorList>
            <person name="Curtis S.M."/>
            <person name="Norton I."/>
            <person name="Everest G.J."/>
            <person name="Meyers P.R."/>
        </authorList>
    </citation>
    <scope>NUCLEOTIDE SEQUENCE [LARGE SCALE GENOMIC DNA]</scope>
    <source>
        <strain evidence="9 10">YM55</strain>
    </source>
</reference>
<dbReference type="Pfam" id="PF08352">
    <property type="entry name" value="oligo_HPY"/>
    <property type="match status" value="1"/>
</dbReference>
<dbReference type="EMBL" id="SJKC01000002">
    <property type="protein sequence ID" value="TCC38329.1"/>
    <property type="molecule type" value="Genomic_DNA"/>
</dbReference>
<dbReference type="RefSeq" id="WP_131497001.1">
    <property type="nucleotide sequence ID" value="NZ_SJKC01000002.1"/>
</dbReference>
<evidence type="ECO:0000256" key="7">
    <source>
        <dbReference type="ARBA" id="ARBA00023136"/>
    </source>
</evidence>
<dbReference type="AlphaFoldDB" id="A0A4R0IY30"/>
<dbReference type="GO" id="GO:0015833">
    <property type="term" value="P:peptide transport"/>
    <property type="evidence" value="ECO:0007669"/>
    <property type="project" value="InterPro"/>
</dbReference>
<keyword evidence="5" id="KW-0547">Nucleotide-binding</keyword>
<dbReference type="FunFam" id="3.40.50.300:FF:000016">
    <property type="entry name" value="Oligopeptide ABC transporter ATP-binding component"/>
    <property type="match status" value="1"/>
</dbReference>
<evidence type="ECO:0000256" key="4">
    <source>
        <dbReference type="ARBA" id="ARBA00022475"/>
    </source>
</evidence>
<sequence length="276" mass="29987">MSERSERTESRADALFVVDNLTVTLPTSRGPVDVVKDVSFTVGRDETVGIVGESGSGKSMTALAVLGLLPRGARTSGSVRLDGAELLGRSDRDLRSVRGNAISMVFQDPLSSLNPYYTVGLQISEMYRTHRGGSRAAARKVAIEALERVHIPDAARRVDHYPHQFSGGMRQRVMIAMALCCSPSLLIADEPTTALDVTVQAQILELLAELQSTTGTGMMFITHDLAVISSIAQRVLVMQSGDPVEYGTAEQVFSDPRHEYTRMLLDAVPRIDDEVL</sequence>
<evidence type="ECO:0000313" key="9">
    <source>
        <dbReference type="EMBL" id="TCC38329.1"/>
    </source>
</evidence>
<dbReference type="PANTHER" id="PTHR43297">
    <property type="entry name" value="OLIGOPEPTIDE TRANSPORT ATP-BINDING PROTEIN APPD"/>
    <property type="match status" value="1"/>
</dbReference>
<accession>A0A4R0IY30</accession>
<keyword evidence="7" id="KW-0472">Membrane</keyword>
<dbReference type="GO" id="GO:0016887">
    <property type="term" value="F:ATP hydrolysis activity"/>
    <property type="evidence" value="ECO:0007669"/>
    <property type="project" value="InterPro"/>
</dbReference>
<feature type="domain" description="ABC transporter" evidence="8">
    <location>
        <begin position="16"/>
        <end position="265"/>
    </location>
</feature>
<organism evidence="9 10">
    <name type="scientific">Kribbella speibonae</name>
    <dbReference type="NCBI Taxonomy" id="1572660"/>
    <lineage>
        <taxon>Bacteria</taxon>
        <taxon>Bacillati</taxon>
        <taxon>Actinomycetota</taxon>
        <taxon>Actinomycetes</taxon>
        <taxon>Propionibacteriales</taxon>
        <taxon>Kribbellaceae</taxon>
        <taxon>Kribbella</taxon>
    </lineage>
</organism>
<dbReference type="InterPro" id="IPR027417">
    <property type="entry name" value="P-loop_NTPase"/>
</dbReference>
<dbReference type="GO" id="GO:0005524">
    <property type="term" value="F:ATP binding"/>
    <property type="evidence" value="ECO:0007669"/>
    <property type="project" value="UniProtKB-KW"/>
</dbReference>
<evidence type="ECO:0000256" key="3">
    <source>
        <dbReference type="ARBA" id="ARBA00022448"/>
    </source>
</evidence>
<proteinExistence type="inferred from homology"/>
<dbReference type="Proteomes" id="UP000294225">
    <property type="component" value="Unassembled WGS sequence"/>
</dbReference>
<gene>
    <name evidence="9" type="ORF">E0H92_18015</name>
</gene>
<dbReference type="SMART" id="SM00382">
    <property type="entry name" value="AAA"/>
    <property type="match status" value="1"/>
</dbReference>
<evidence type="ECO:0000259" key="8">
    <source>
        <dbReference type="PROSITE" id="PS50893"/>
    </source>
</evidence>
<dbReference type="PANTHER" id="PTHR43297:SF2">
    <property type="entry name" value="DIPEPTIDE TRANSPORT ATP-BINDING PROTEIN DPPD"/>
    <property type="match status" value="1"/>
</dbReference>
<comment type="similarity">
    <text evidence="2">Belongs to the ABC transporter superfamily.</text>
</comment>
<evidence type="ECO:0000256" key="5">
    <source>
        <dbReference type="ARBA" id="ARBA00022741"/>
    </source>
</evidence>
<protein>
    <submittedName>
        <fullName evidence="9">ABC transporter ATP-binding protein</fullName>
    </submittedName>
</protein>
<dbReference type="SUPFAM" id="SSF52540">
    <property type="entry name" value="P-loop containing nucleoside triphosphate hydrolases"/>
    <property type="match status" value="1"/>
</dbReference>
<comment type="caution">
    <text evidence="9">The sequence shown here is derived from an EMBL/GenBank/DDBJ whole genome shotgun (WGS) entry which is preliminary data.</text>
</comment>
<keyword evidence="3" id="KW-0813">Transport</keyword>
<dbReference type="InterPro" id="IPR003439">
    <property type="entry name" value="ABC_transporter-like_ATP-bd"/>
</dbReference>
<name>A0A4R0IY30_9ACTN</name>
<dbReference type="PROSITE" id="PS50893">
    <property type="entry name" value="ABC_TRANSPORTER_2"/>
    <property type="match status" value="1"/>
</dbReference>
<dbReference type="InterPro" id="IPR017871">
    <property type="entry name" value="ABC_transporter-like_CS"/>
</dbReference>
<dbReference type="GO" id="GO:0005886">
    <property type="term" value="C:plasma membrane"/>
    <property type="evidence" value="ECO:0007669"/>
    <property type="project" value="UniProtKB-SubCell"/>
</dbReference>
<dbReference type="PROSITE" id="PS00211">
    <property type="entry name" value="ABC_TRANSPORTER_1"/>
    <property type="match status" value="1"/>
</dbReference>
<dbReference type="InterPro" id="IPR003593">
    <property type="entry name" value="AAA+_ATPase"/>
</dbReference>
<dbReference type="InterPro" id="IPR050388">
    <property type="entry name" value="ABC_Ni/Peptide_Import"/>
</dbReference>
<dbReference type="InterPro" id="IPR013563">
    <property type="entry name" value="Oligopep_ABC_C"/>
</dbReference>
<evidence type="ECO:0000256" key="1">
    <source>
        <dbReference type="ARBA" id="ARBA00004202"/>
    </source>
</evidence>
<evidence type="ECO:0000256" key="2">
    <source>
        <dbReference type="ARBA" id="ARBA00005417"/>
    </source>
</evidence>
<dbReference type="Pfam" id="PF00005">
    <property type="entry name" value="ABC_tran"/>
    <property type="match status" value="1"/>
</dbReference>
<dbReference type="CDD" id="cd03257">
    <property type="entry name" value="ABC_NikE_OppD_transporters"/>
    <property type="match status" value="1"/>
</dbReference>